<dbReference type="EMBL" id="OZ034829">
    <property type="protein sequence ID" value="CAL1686380.1"/>
    <property type="molecule type" value="Genomic_DNA"/>
</dbReference>
<evidence type="ECO:0000313" key="1">
    <source>
        <dbReference type="EMBL" id="CAL1686380.1"/>
    </source>
</evidence>
<gene>
    <name evidence="1" type="ORF">LPLAT_LOCUS11690</name>
</gene>
<evidence type="ECO:0000313" key="2">
    <source>
        <dbReference type="Proteomes" id="UP001497644"/>
    </source>
</evidence>
<proteinExistence type="predicted"/>
<dbReference type="AlphaFoldDB" id="A0AAV2P430"/>
<organism evidence="1 2">
    <name type="scientific">Lasius platythorax</name>
    <dbReference type="NCBI Taxonomy" id="488582"/>
    <lineage>
        <taxon>Eukaryota</taxon>
        <taxon>Metazoa</taxon>
        <taxon>Ecdysozoa</taxon>
        <taxon>Arthropoda</taxon>
        <taxon>Hexapoda</taxon>
        <taxon>Insecta</taxon>
        <taxon>Pterygota</taxon>
        <taxon>Neoptera</taxon>
        <taxon>Endopterygota</taxon>
        <taxon>Hymenoptera</taxon>
        <taxon>Apocrita</taxon>
        <taxon>Aculeata</taxon>
        <taxon>Formicoidea</taxon>
        <taxon>Formicidae</taxon>
        <taxon>Formicinae</taxon>
        <taxon>Lasius</taxon>
        <taxon>Lasius</taxon>
    </lineage>
</organism>
<reference evidence="1" key="1">
    <citation type="submission" date="2024-04" db="EMBL/GenBank/DDBJ databases">
        <authorList>
            <consortium name="Molecular Ecology Group"/>
        </authorList>
    </citation>
    <scope>NUCLEOTIDE SEQUENCE</scope>
</reference>
<sequence length="85" mass="9737">MTNATRSNTSKSNRMLRATTLVMVHQVFNIETSSQSNWSGNFFVDKHERCRKSRICGCNKASSVAFEELAVRCRCDVASYWGRRI</sequence>
<protein>
    <submittedName>
        <fullName evidence="1">Uncharacterized protein</fullName>
    </submittedName>
</protein>
<keyword evidence="2" id="KW-1185">Reference proteome</keyword>
<dbReference type="Proteomes" id="UP001497644">
    <property type="component" value="Chromosome 6"/>
</dbReference>
<accession>A0AAV2P430</accession>
<name>A0AAV2P430_9HYME</name>